<dbReference type="SUPFAM" id="SSF46785">
    <property type="entry name" value="Winged helix' DNA-binding domain"/>
    <property type="match status" value="1"/>
</dbReference>
<feature type="domain" description="Transcription regulator PadR N-terminal" evidence="1">
    <location>
        <begin position="57"/>
        <end position="127"/>
    </location>
</feature>
<evidence type="ECO:0000259" key="1">
    <source>
        <dbReference type="Pfam" id="PF03551"/>
    </source>
</evidence>
<dbReference type="PANTHER" id="PTHR43252">
    <property type="entry name" value="TRANSCRIPTIONAL REGULATOR YQJI"/>
    <property type="match status" value="1"/>
</dbReference>
<dbReference type="RefSeq" id="WP_203014229.1">
    <property type="nucleotide sequence ID" value="NZ_CP032405.1"/>
</dbReference>
<name>A0ABX7F399_9HYPH</name>
<protein>
    <submittedName>
        <fullName evidence="2">PadR family transcriptional regulator</fullName>
    </submittedName>
</protein>
<keyword evidence="3" id="KW-1185">Reference proteome</keyword>
<dbReference type="EMBL" id="CP032405">
    <property type="protein sequence ID" value="QRF54063.1"/>
    <property type="molecule type" value="Genomic_DNA"/>
</dbReference>
<dbReference type="PANTHER" id="PTHR43252:SF7">
    <property type="entry name" value="TRANSCRIPTIONAL REGULATOR YQJI"/>
    <property type="match status" value="1"/>
</dbReference>
<organism evidence="2 3">
    <name type="scientific">Rhizobium rosettiformans</name>
    <dbReference type="NCBI Taxonomy" id="1368430"/>
    <lineage>
        <taxon>Bacteria</taxon>
        <taxon>Pseudomonadati</taxon>
        <taxon>Pseudomonadota</taxon>
        <taxon>Alphaproteobacteria</taxon>
        <taxon>Hyphomicrobiales</taxon>
        <taxon>Rhizobiaceae</taxon>
        <taxon>Rhizobium/Agrobacterium group</taxon>
        <taxon>Rhizobium</taxon>
    </lineage>
</organism>
<dbReference type="Gene3D" id="1.10.10.10">
    <property type="entry name" value="Winged helix-like DNA-binding domain superfamily/Winged helix DNA-binding domain"/>
    <property type="match status" value="1"/>
</dbReference>
<dbReference type="InterPro" id="IPR036388">
    <property type="entry name" value="WH-like_DNA-bd_sf"/>
</dbReference>
<evidence type="ECO:0000313" key="3">
    <source>
        <dbReference type="Proteomes" id="UP000596351"/>
    </source>
</evidence>
<dbReference type="Proteomes" id="UP000596351">
    <property type="component" value="Chromosome"/>
</dbReference>
<sequence>MRHSQSGRGECGNPFHAFRLAMHAMRHGGPQGGPFGGPRGRGERRRMFDGGELRLVLLKLVEDQPRHGYDLIREIESLSGGAYAPSPGVVYPTMTLLLDMGLAEEHESDGPRKLMTITEAGRTHLAERADEVATAIGRLTALAKVSERTDAAPVRRAMHNLKQALHDCLSRETTTRETQLEVARILDEAVGKIERL</sequence>
<reference evidence="2 3" key="1">
    <citation type="submission" date="2018-09" db="EMBL/GenBank/DDBJ databases">
        <title>Rhizobium sp. MAE2-X.</title>
        <authorList>
            <person name="Lee Y."/>
            <person name="Jeon C.O."/>
        </authorList>
    </citation>
    <scope>NUCLEOTIDE SEQUENCE [LARGE SCALE GENOMIC DNA]</scope>
    <source>
        <strain evidence="2 3">MAE2-X</strain>
    </source>
</reference>
<dbReference type="InterPro" id="IPR005149">
    <property type="entry name" value="Tscrpt_reg_PadR_N"/>
</dbReference>
<dbReference type="InterPro" id="IPR036390">
    <property type="entry name" value="WH_DNA-bd_sf"/>
</dbReference>
<proteinExistence type="predicted"/>
<dbReference type="Pfam" id="PF03551">
    <property type="entry name" value="PadR"/>
    <property type="match status" value="1"/>
</dbReference>
<accession>A0ABX7F399</accession>
<evidence type="ECO:0000313" key="2">
    <source>
        <dbReference type="EMBL" id="QRF54063.1"/>
    </source>
</evidence>
<gene>
    <name evidence="2" type="ORF">D4A92_13975</name>
</gene>